<proteinExistence type="predicted"/>
<reference evidence="3 4" key="1">
    <citation type="journal article" date="2014" name="Genome Biol. Evol.">
        <title>Comparative genomics and transcriptomics analyses reveal divergent lifestyle features of nematode endoparasitic fungus Hirsutella minnesotensis.</title>
        <authorList>
            <person name="Lai Y."/>
            <person name="Liu K."/>
            <person name="Zhang X."/>
            <person name="Zhang X."/>
            <person name="Li K."/>
            <person name="Wang N."/>
            <person name="Shu C."/>
            <person name="Wu Y."/>
            <person name="Wang C."/>
            <person name="Bushley K.E."/>
            <person name="Xiang M."/>
            <person name="Liu X."/>
        </authorList>
    </citation>
    <scope>NUCLEOTIDE SEQUENCE [LARGE SCALE GENOMIC DNA]</scope>
    <source>
        <strain evidence="3 4">3608</strain>
    </source>
</reference>
<accession>A0A0F8A2Q7</accession>
<feature type="signal peptide" evidence="1">
    <location>
        <begin position="1"/>
        <end position="26"/>
    </location>
</feature>
<evidence type="ECO:0000259" key="2">
    <source>
        <dbReference type="Pfam" id="PF21056"/>
    </source>
</evidence>
<dbReference type="Proteomes" id="UP000054481">
    <property type="component" value="Unassembled WGS sequence"/>
</dbReference>
<sequence>MLQADIPLLIQLIASWLLTIPRCFLACPTQDIYNGIAASRRDVCEGQSSIHALASQLDDEGFWSRIQFDQDGRVTAVLFAHPESLAYLRAYPDVLLLDCTYKTNKHGMPLLDMVGQPPSPRLAHYSAYGMPIRLSFAIANPPSIGKTSQSKPDRLTIFWHYIIGSPSEDAFKERVEQFEKQYLPEYLNQVGYVKSFWLEQYKEKLVKAWVDQHTHFGNTATSRVEGIHALMKSHLKKSTLDLFEAWRAIKNALLNQLSELRSNQARQQIRVPIELSSALYGAVRGWVSHEALRKVEEQREMLNSRDLPPRRICTGSFTRSQGLPCMHAIKELLEQGKHATAATGTSPENRI</sequence>
<dbReference type="Pfam" id="PF21056">
    <property type="entry name" value="ZSWIM1-3_RNaseH-like"/>
    <property type="match status" value="1"/>
</dbReference>
<name>A0A0F8A2Q7_9HYPO</name>
<dbReference type="PANTHER" id="PTHR31569:SF4">
    <property type="entry name" value="SWIM-TYPE DOMAIN-CONTAINING PROTEIN"/>
    <property type="match status" value="1"/>
</dbReference>
<dbReference type="InterPro" id="IPR052579">
    <property type="entry name" value="Zinc_finger_SWIM"/>
</dbReference>
<evidence type="ECO:0000313" key="4">
    <source>
        <dbReference type="Proteomes" id="UP000054481"/>
    </source>
</evidence>
<keyword evidence="1" id="KW-0732">Signal</keyword>
<protein>
    <recommendedName>
        <fullName evidence="2">ZSWIM1/3 RNaseH-like domain-containing protein</fullName>
    </recommendedName>
</protein>
<dbReference type="InterPro" id="IPR048324">
    <property type="entry name" value="ZSWIM1-3_RNaseH-like"/>
</dbReference>
<dbReference type="PANTHER" id="PTHR31569">
    <property type="entry name" value="SWIM-TYPE DOMAIN-CONTAINING PROTEIN"/>
    <property type="match status" value="1"/>
</dbReference>
<organism evidence="3 4">
    <name type="scientific">Hirsutella minnesotensis 3608</name>
    <dbReference type="NCBI Taxonomy" id="1043627"/>
    <lineage>
        <taxon>Eukaryota</taxon>
        <taxon>Fungi</taxon>
        <taxon>Dikarya</taxon>
        <taxon>Ascomycota</taxon>
        <taxon>Pezizomycotina</taxon>
        <taxon>Sordariomycetes</taxon>
        <taxon>Hypocreomycetidae</taxon>
        <taxon>Hypocreales</taxon>
        <taxon>Ophiocordycipitaceae</taxon>
        <taxon>Hirsutella</taxon>
    </lineage>
</organism>
<dbReference type="AlphaFoldDB" id="A0A0F8A2Q7"/>
<dbReference type="OrthoDB" id="1421156at2759"/>
<evidence type="ECO:0000313" key="3">
    <source>
        <dbReference type="EMBL" id="KJZ70634.1"/>
    </source>
</evidence>
<keyword evidence="4" id="KW-1185">Reference proteome</keyword>
<feature type="domain" description="ZSWIM1/3 RNaseH-like" evidence="2">
    <location>
        <begin position="59"/>
        <end position="114"/>
    </location>
</feature>
<evidence type="ECO:0000256" key="1">
    <source>
        <dbReference type="SAM" id="SignalP"/>
    </source>
</evidence>
<gene>
    <name evidence="3" type="ORF">HIM_09954</name>
</gene>
<feature type="chain" id="PRO_5002526237" description="ZSWIM1/3 RNaseH-like domain-containing protein" evidence="1">
    <location>
        <begin position="27"/>
        <end position="351"/>
    </location>
</feature>
<dbReference type="EMBL" id="KQ030614">
    <property type="protein sequence ID" value="KJZ70634.1"/>
    <property type="molecule type" value="Genomic_DNA"/>
</dbReference>